<accession>A0ABR4SNC3</accession>
<sequence length="75" mass="8559">MIWSMKKNSTMIRAALATFFIALARAFILGKKVGQQKQPENTLKSAITRLEVENEINKKSDTDVRTELSDWVCDK</sequence>
<evidence type="ECO:0000313" key="2">
    <source>
        <dbReference type="Proteomes" id="UP000027143"/>
    </source>
</evidence>
<proteinExistence type="predicted"/>
<dbReference type="EMBL" id="AHPD01000016">
    <property type="protein sequence ID" value="KEC64939.1"/>
    <property type="molecule type" value="Genomic_DNA"/>
</dbReference>
<protein>
    <submittedName>
        <fullName evidence="1">Uncharacterized protein</fullName>
    </submittedName>
</protein>
<name>A0ABR4SNC3_BARQI</name>
<reference evidence="1 2" key="1">
    <citation type="submission" date="2012-04" db="EMBL/GenBank/DDBJ databases">
        <title>The Genome Sequence of Bartonella quintana JK 68.</title>
        <authorList>
            <consortium name="The Broad Institute Genome Sequencing Platform"/>
            <consortium name="The Broad Institute Genome Sequencing Center for Infectious Disease"/>
            <person name="Feldgarden M."/>
            <person name="Kirby J."/>
            <person name="Kosoy M."/>
            <person name="Birtles R."/>
            <person name="Probert W.S."/>
            <person name="Chiaraviglio L."/>
            <person name="Walker B."/>
            <person name="Young S.K."/>
            <person name="Zeng Q."/>
            <person name="Gargeya S."/>
            <person name="Fitzgerald M."/>
            <person name="Haas B."/>
            <person name="Abouelleil A."/>
            <person name="Alvarado L."/>
            <person name="Arachchi H.M."/>
            <person name="Berlin A.M."/>
            <person name="Chapman S.B."/>
            <person name="Goldberg J."/>
            <person name="Griggs A."/>
            <person name="Gujja S."/>
            <person name="Hansen M."/>
            <person name="Howarth C."/>
            <person name="Imamovic A."/>
            <person name="Larimer J."/>
            <person name="McCowen C."/>
            <person name="Montmayeur A."/>
            <person name="Murphy C."/>
            <person name="Neiman D."/>
            <person name="Pearson M."/>
            <person name="Priest M."/>
            <person name="Roberts A."/>
            <person name="Saif S."/>
            <person name="Shea T."/>
            <person name="Sisk P."/>
            <person name="Sykes S."/>
            <person name="Wortman J."/>
            <person name="Nusbaum C."/>
            <person name="Birren B."/>
        </authorList>
    </citation>
    <scope>NUCLEOTIDE SEQUENCE [LARGE SCALE GENOMIC DNA]</scope>
    <source>
        <strain evidence="1 2">JK 68</strain>
    </source>
</reference>
<comment type="caution">
    <text evidence="1">The sequence shown here is derived from an EMBL/GenBank/DDBJ whole genome shotgun (WGS) entry which is preliminary data.</text>
</comment>
<dbReference type="RefSeq" id="WP_034449835.1">
    <property type="nucleotide sequence ID" value="NZ_KL446932.1"/>
</dbReference>
<keyword evidence="2" id="KW-1185">Reference proteome</keyword>
<organism evidence="1 2">
    <name type="scientific">Bartonella quintana JK 68</name>
    <dbReference type="NCBI Taxonomy" id="1134503"/>
    <lineage>
        <taxon>Bacteria</taxon>
        <taxon>Pseudomonadati</taxon>
        <taxon>Pseudomonadota</taxon>
        <taxon>Alphaproteobacteria</taxon>
        <taxon>Hyphomicrobiales</taxon>
        <taxon>Bartonellaceae</taxon>
        <taxon>Bartonella</taxon>
    </lineage>
</organism>
<gene>
    <name evidence="1" type="ORF">O7U_01170</name>
</gene>
<evidence type="ECO:0000313" key="1">
    <source>
        <dbReference type="EMBL" id="KEC64939.1"/>
    </source>
</evidence>
<dbReference type="Proteomes" id="UP000027143">
    <property type="component" value="Unassembled WGS sequence"/>
</dbReference>